<dbReference type="SMART" id="SM00066">
    <property type="entry name" value="GAL4"/>
    <property type="match status" value="1"/>
</dbReference>
<feature type="domain" description="Zn(2)-C6 fungal-type" evidence="7">
    <location>
        <begin position="32"/>
        <end position="62"/>
    </location>
</feature>
<evidence type="ECO:0000256" key="3">
    <source>
        <dbReference type="ARBA" id="ARBA00023125"/>
    </source>
</evidence>
<protein>
    <recommendedName>
        <fullName evidence="7">Zn(2)-C6 fungal-type domain-containing protein</fullName>
    </recommendedName>
</protein>
<dbReference type="Pfam" id="PF00172">
    <property type="entry name" value="Zn_clus"/>
    <property type="match status" value="1"/>
</dbReference>
<feature type="region of interest" description="Disordered" evidence="6">
    <location>
        <begin position="229"/>
        <end position="254"/>
    </location>
</feature>
<dbReference type="Gene3D" id="4.10.240.10">
    <property type="entry name" value="Zn(2)-C6 fungal-type DNA-binding domain"/>
    <property type="match status" value="1"/>
</dbReference>
<dbReference type="Proteomes" id="UP000825890">
    <property type="component" value="Unassembled WGS sequence"/>
</dbReference>
<dbReference type="OrthoDB" id="3645825at2759"/>
<proteinExistence type="predicted"/>
<dbReference type="AlphaFoldDB" id="A0A9P3FH95"/>
<dbReference type="GO" id="GO:0008270">
    <property type="term" value="F:zinc ion binding"/>
    <property type="evidence" value="ECO:0007669"/>
    <property type="project" value="InterPro"/>
</dbReference>
<dbReference type="InterPro" id="IPR036864">
    <property type="entry name" value="Zn2-C6_fun-type_DNA-bd_sf"/>
</dbReference>
<dbReference type="PROSITE" id="PS00463">
    <property type="entry name" value="ZN2_CY6_FUNGAL_1"/>
    <property type="match status" value="1"/>
</dbReference>
<feature type="compositionally biased region" description="Low complexity" evidence="6">
    <location>
        <begin position="1"/>
        <end position="13"/>
    </location>
</feature>
<evidence type="ECO:0000256" key="4">
    <source>
        <dbReference type="ARBA" id="ARBA00023163"/>
    </source>
</evidence>
<dbReference type="PANTHER" id="PTHR31069:SF31">
    <property type="entry name" value="MONODICTYPHENONE CLUSTER TRANSCRIPTION FACTOR-RELATED"/>
    <property type="match status" value="1"/>
</dbReference>
<dbReference type="GeneID" id="68292781"/>
<accession>A0A9P3FH95</accession>
<keyword evidence="3" id="KW-0238">DNA-binding</keyword>
<evidence type="ECO:0000313" key="8">
    <source>
        <dbReference type="EMBL" id="GIZ43997.1"/>
    </source>
</evidence>
<keyword evidence="1" id="KW-0479">Metal-binding</keyword>
<dbReference type="GO" id="GO:0003677">
    <property type="term" value="F:DNA binding"/>
    <property type="evidence" value="ECO:0007669"/>
    <property type="project" value="UniProtKB-KW"/>
</dbReference>
<dbReference type="RefSeq" id="XP_044658484.1">
    <property type="nucleotide sequence ID" value="XM_044802549.1"/>
</dbReference>
<reference evidence="8 9" key="1">
    <citation type="submission" date="2021-01" db="EMBL/GenBank/DDBJ databases">
        <title>Cercospora kikuchii MAFF 305040 whole genome shotgun sequence.</title>
        <authorList>
            <person name="Kashiwa T."/>
            <person name="Suzuki T."/>
        </authorList>
    </citation>
    <scope>NUCLEOTIDE SEQUENCE [LARGE SCALE GENOMIC DNA]</scope>
    <source>
        <strain evidence="8 9">MAFF 305040</strain>
    </source>
</reference>
<dbReference type="CDD" id="cd00067">
    <property type="entry name" value="GAL4"/>
    <property type="match status" value="1"/>
</dbReference>
<evidence type="ECO:0000256" key="6">
    <source>
        <dbReference type="SAM" id="MobiDB-lite"/>
    </source>
</evidence>
<organism evidence="8 9">
    <name type="scientific">Cercospora kikuchii</name>
    <dbReference type="NCBI Taxonomy" id="84275"/>
    <lineage>
        <taxon>Eukaryota</taxon>
        <taxon>Fungi</taxon>
        <taxon>Dikarya</taxon>
        <taxon>Ascomycota</taxon>
        <taxon>Pezizomycotina</taxon>
        <taxon>Dothideomycetes</taxon>
        <taxon>Dothideomycetidae</taxon>
        <taxon>Mycosphaerellales</taxon>
        <taxon>Mycosphaerellaceae</taxon>
        <taxon>Cercospora</taxon>
    </lineage>
</organism>
<dbReference type="InterPro" id="IPR050675">
    <property type="entry name" value="OAF3"/>
</dbReference>
<feature type="compositionally biased region" description="Low complexity" evidence="6">
    <location>
        <begin position="112"/>
        <end position="125"/>
    </location>
</feature>
<dbReference type="EMBL" id="BOLY01000004">
    <property type="protein sequence ID" value="GIZ43997.1"/>
    <property type="molecule type" value="Genomic_DNA"/>
</dbReference>
<feature type="region of interest" description="Disordered" evidence="6">
    <location>
        <begin position="1"/>
        <end position="24"/>
    </location>
</feature>
<dbReference type="PRINTS" id="PR00755">
    <property type="entry name" value="AFLATOXINBRP"/>
</dbReference>
<comment type="caution">
    <text evidence="8">The sequence shown here is derived from an EMBL/GenBank/DDBJ whole genome shotgun (WGS) entry which is preliminary data.</text>
</comment>
<keyword evidence="4" id="KW-0804">Transcription</keyword>
<name>A0A9P3FH95_9PEZI</name>
<evidence type="ECO:0000256" key="5">
    <source>
        <dbReference type="ARBA" id="ARBA00023242"/>
    </source>
</evidence>
<evidence type="ECO:0000313" key="9">
    <source>
        <dbReference type="Proteomes" id="UP000825890"/>
    </source>
</evidence>
<feature type="compositionally biased region" description="Low complexity" evidence="6">
    <location>
        <begin position="81"/>
        <end position="94"/>
    </location>
</feature>
<dbReference type="GO" id="GO:0000981">
    <property type="term" value="F:DNA-binding transcription factor activity, RNA polymerase II-specific"/>
    <property type="evidence" value="ECO:0007669"/>
    <property type="project" value="InterPro"/>
</dbReference>
<feature type="region of interest" description="Disordered" evidence="6">
    <location>
        <begin position="79"/>
        <end position="127"/>
    </location>
</feature>
<feature type="region of interest" description="Disordered" evidence="6">
    <location>
        <begin position="189"/>
        <end position="216"/>
    </location>
</feature>
<keyword evidence="5" id="KW-0539">Nucleus</keyword>
<dbReference type="PANTHER" id="PTHR31069">
    <property type="entry name" value="OLEATE-ACTIVATED TRANSCRIPTION FACTOR 1-RELATED"/>
    <property type="match status" value="1"/>
</dbReference>
<evidence type="ECO:0000259" key="7">
    <source>
        <dbReference type="PROSITE" id="PS50048"/>
    </source>
</evidence>
<dbReference type="SUPFAM" id="SSF57701">
    <property type="entry name" value="Zn2/Cys6 DNA-binding domain"/>
    <property type="match status" value="1"/>
</dbReference>
<dbReference type="InterPro" id="IPR001138">
    <property type="entry name" value="Zn2Cys6_DnaBD"/>
</dbReference>
<sequence>MSATASATSAMSTGVSKTSSRRRRSAPKLKESCDCCAIAKVRCTRERPSCLRCRSKGNDCQYSISRRAGRKTMRNITVTPISTSGSDTSSSIGSPVQVSAKPSFVHTDRSSFSDSSPSSSTSSTFGDYVHGLPIPPCTTPEMTEHLYNNQDLAMWTQAAFISSQGETDANADWYGLADSFSHSTLAPSRHVYESKPHPATPTSTSSSSTRDDEEDSPILESIEFPPLTTLPHHHSQLLSPDETTCEDPDIPFPQDIPMFGSAHQEAFLFAETEAIREELRLVANYVSTLEERVDRGVRCAGLQQKAAMEAKALCGDLESNDVGMAAEAGNLVARFDANDLRRRLGSIRHEIECIVGFG</sequence>
<keyword evidence="2" id="KW-0805">Transcription regulation</keyword>
<evidence type="ECO:0000256" key="1">
    <source>
        <dbReference type="ARBA" id="ARBA00022723"/>
    </source>
</evidence>
<gene>
    <name evidence="8" type="ORF">CKM354_000720600</name>
</gene>
<dbReference type="PROSITE" id="PS50048">
    <property type="entry name" value="ZN2_CY6_FUNGAL_2"/>
    <property type="match status" value="1"/>
</dbReference>
<evidence type="ECO:0000256" key="2">
    <source>
        <dbReference type="ARBA" id="ARBA00023015"/>
    </source>
</evidence>
<keyword evidence="9" id="KW-1185">Reference proteome</keyword>